<dbReference type="CDD" id="cd12168">
    <property type="entry name" value="Mand_dh_like"/>
    <property type="match status" value="1"/>
</dbReference>
<accession>A0A9P6ED66</accession>
<dbReference type="SUPFAM" id="SSF51735">
    <property type="entry name" value="NAD(P)-binding Rossmann-fold domains"/>
    <property type="match status" value="1"/>
</dbReference>
<evidence type="ECO:0000256" key="1">
    <source>
        <dbReference type="ARBA" id="ARBA00005854"/>
    </source>
</evidence>
<dbReference type="GO" id="GO:0016618">
    <property type="term" value="F:hydroxypyruvate reductase [NAD(P)H] activity"/>
    <property type="evidence" value="ECO:0007669"/>
    <property type="project" value="TreeGrafter"/>
</dbReference>
<evidence type="ECO:0000259" key="4">
    <source>
        <dbReference type="Pfam" id="PF00389"/>
    </source>
</evidence>
<dbReference type="PROSITE" id="PS00065">
    <property type="entry name" value="D_2_HYDROXYACID_DH_1"/>
    <property type="match status" value="1"/>
</dbReference>
<keyword evidence="2 3" id="KW-0560">Oxidoreductase</keyword>
<dbReference type="Pfam" id="PF02826">
    <property type="entry name" value="2-Hacid_dh_C"/>
    <property type="match status" value="1"/>
</dbReference>
<dbReference type="Gene3D" id="3.40.50.720">
    <property type="entry name" value="NAD(P)-binding Rossmann-like Domain"/>
    <property type="match status" value="2"/>
</dbReference>
<dbReference type="PROSITE" id="PS00670">
    <property type="entry name" value="D_2_HYDROXYACID_DH_2"/>
    <property type="match status" value="1"/>
</dbReference>
<feature type="domain" description="D-isomer specific 2-hydroxyacid dehydrogenase NAD-binding" evidence="5">
    <location>
        <begin position="122"/>
        <end position="296"/>
    </location>
</feature>
<dbReference type="InterPro" id="IPR029753">
    <property type="entry name" value="D-isomer_DH_CS"/>
</dbReference>
<dbReference type="AlphaFoldDB" id="A0A9P6ED66"/>
<feature type="domain" description="D-isomer specific 2-hydroxyacid dehydrogenase catalytic" evidence="4">
    <location>
        <begin position="15"/>
        <end position="322"/>
    </location>
</feature>
<dbReference type="Proteomes" id="UP000807306">
    <property type="component" value="Unassembled WGS sequence"/>
</dbReference>
<evidence type="ECO:0000259" key="5">
    <source>
        <dbReference type="Pfam" id="PF02826"/>
    </source>
</evidence>
<name>A0A9P6ED66_9AGAR</name>
<dbReference type="InterPro" id="IPR029752">
    <property type="entry name" value="D-isomer_DH_CS1"/>
</dbReference>
<dbReference type="InterPro" id="IPR006140">
    <property type="entry name" value="D-isomer_DH_NAD-bd"/>
</dbReference>
<dbReference type="OrthoDB" id="9991913at2759"/>
<dbReference type="Pfam" id="PF00389">
    <property type="entry name" value="2-Hacid_dh"/>
    <property type="match status" value="1"/>
</dbReference>
<dbReference type="InterPro" id="IPR006139">
    <property type="entry name" value="D-isomer_2_OHA_DH_cat_dom"/>
</dbReference>
<dbReference type="InterPro" id="IPR036291">
    <property type="entry name" value="NAD(P)-bd_dom_sf"/>
</dbReference>
<dbReference type="GO" id="GO:0051287">
    <property type="term" value="F:NAD binding"/>
    <property type="evidence" value="ECO:0007669"/>
    <property type="project" value="InterPro"/>
</dbReference>
<comment type="caution">
    <text evidence="6">The sequence shown here is derived from an EMBL/GenBank/DDBJ whole genome shotgun (WGS) entry which is preliminary data.</text>
</comment>
<evidence type="ECO:0000313" key="6">
    <source>
        <dbReference type="EMBL" id="KAF9526644.1"/>
    </source>
</evidence>
<dbReference type="GO" id="GO:0005829">
    <property type="term" value="C:cytosol"/>
    <property type="evidence" value="ECO:0007669"/>
    <property type="project" value="TreeGrafter"/>
</dbReference>
<comment type="similarity">
    <text evidence="1 3">Belongs to the D-isomer specific 2-hydroxyacid dehydrogenase family.</text>
</comment>
<dbReference type="GO" id="GO:0030267">
    <property type="term" value="F:glyoxylate reductase (NADPH) activity"/>
    <property type="evidence" value="ECO:0007669"/>
    <property type="project" value="TreeGrafter"/>
</dbReference>
<sequence length="345" mass="37913">MAPRVLICSKIVWAHEEVKQMLGAIADVVYVDSPDRKAFLAGFGLGGKYEGTVGIYRENDSAEAIGKFDKELINGLPSSVRWIAHNGAGYDPVDVHACIAKGIYLSNTPGAVDDATATTALYLLLSTFRQYSIAERSLRSLTWKPKGLNSITHDISGKTLAILGLGGIGSRLAELVRPFPMRVIYHSRNRSKNAPSYCEYFADVEEMLKQADVLSVHVPLRDETIGLVGEKWIRTLKKGAIIINTARGKIIDEEAIIRALEDGHLGAVGLDVYPNEPEVNPRLLDFPNATLLPHMGTENQDTQKTMEVRALTNLRDFLTSGMGKDLVIEWKNSRAESKVKPSAKL</sequence>
<dbReference type="PROSITE" id="PS00671">
    <property type="entry name" value="D_2_HYDROXYACID_DH_3"/>
    <property type="match status" value="1"/>
</dbReference>
<reference evidence="6" key="1">
    <citation type="submission" date="2020-11" db="EMBL/GenBank/DDBJ databases">
        <authorList>
            <consortium name="DOE Joint Genome Institute"/>
            <person name="Ahrendt S."/>
            <person name="Riley R."/>
            <person name="Andreopoulos W."/>
            <person name="Labutti K."/>
            <person name="Pangilinan J."/>
            <person name="Ruiz-Duenas F.J."/>
            <person name="Barrasa J.M."/>
            <person name="Sanchez-Garcia M."/>
            <person name="Camarero S."/>
            <person name="Miyauchi S."/>
            <person name="Serrano A."/>
            <person name="Linde D."/>
            <person name="Babiker R."/>
            <person name="Drula E."/>
            <person name="Ayuso-Fernandez I."/>
            <person name="Pacheco R."/>
            <person name="Padilla G."/>
            <person name="Ferreira P."/>
            <person name="Barriuso J."/>
            <person name="Kellner H."/>
            <person name="Castanera R."/>
            <person name="Alfaro M."/>
            <person name="Ramirez L."/>
            <person name="Pisabarro A.G."/>
            <person name="Kuo A."/>
            <person name="Tritt A."/>
            <person name="Lipzen A."/>
            <person name="He G."/>
            <person name="Yan M."/>
            <person name="Ng V."/>
            <person name="Cullen D."/>
            <person name="Martin F."/>
            <person name="Rosso M.-N."/>
            <person name="Henrissat B."/>
            <person name="Hibbett D."/>
            <person name="Martinez A.T."/>
            <person name="Grigoriev I.V."/>
        </authorList>
    </citation>
    <scope>NUCLEOTIDE SEQUENCE</scope>
    <source>
        <strain evidence="6">CBS 506.95</strain>
    </source>
</reference>
<proteinExistence type="inferred from homology"/>
<evidence type="ECO:0000256" key="2">
    <source>
        <dbReference type="ARBA" id="ARBA00023002"/>
    </source>
</evidence>
<dbReference type="PANTHER" id="PTHR10996">
    <property type="entry name" value="2-HYDROXYACID DEHYDROGENASE-RELATED"/>
    <property type="match status" value="1"/>
</dbReference>
<evidence type="ECO:0000313" key="7">
    <source>
        <dbReference type="Proteomes" id="UP000807306"/>
    </source>
</evidence>
<dbReference type="PANTHER" id="PTHR10996:SF257">
    <property type="entry name" value="GLYOXYLATE REDUCTASE 1"/>
    <property type="match status" value="1"/>
</dbReference>
<organism evidence="6 7">
    <name type="scientific">Crepidotus variabilis</name>
    <dbReference type="NCBI Taxonomy" id="179855"/>
    <lineage>
        <taxon>Eukaryota</taxon>
        <taxon>Fungi</taxon>
        <taxon>Dikarya</taxon>
        <taxon>Basidiomycota</taxon>
        <taxon>Agaricomycotina</taxon>
        <taxon>Agaricomycetes</taxon>
        <taxon>Agaricomycetidae</taxon>
        <taxon>Agaricales</taxon>
        <taxon>Agaricineae</taxon>
        <taxon>Crepidotaceae</taxon>
        <taxon>Crepidotus</taxon>
    </lineage>
</organism>
<dbReference type="SUPFAM" id="SSF52283">
    <property type="entry name" value="Formate/glycerate dehydrogenase catalytic domain-like"/>
    <property type="match status" value="1"/>
</dbReference>
<gene>
    <name evidence="6" type="ORF">CPB83DRAFT_816742</name>
</gene>
<keyword evidence="7" id="KW-1185">Reference proteome</keyword>
<protein>
    <submittedName>
        <fullName evidence="6">2-hydroxyacid dehydrogenase</fullName>
    </submittedName>
</protein>
<evidence type="ECO:0000256" key="3">
    <source>
        <dbReference type="RuleBase" id="RU003719"/>
    </source>
</evidence>
<dbReference type="InterPro" id="IPR050223">
    <property type="entry name" value="D-isomer_2-hydroxyacid_DH"/>
</dbReference>
<dbReference type="EMBL" id="MU157869">
    <property type="protein sequence ID" value="KAF9526644.1"/>
    <property type="molecule type" value="Genomic_DNA"/>
</dbReference>